<evidence type="ECO:0000256" key="6">
    <source>
        <dbReference type="ARBA" id="ARBA00022777"/>
    </source>
</evidence>
<dbReference type="Gene3D" id="3.30.810.10">
    <property type="entry name" value="2-Layer Sandwich"/>
    <property type="match status" value="1"/>
</dbReference>
<keyword evidence="3" id="KW-0597">Phosphoprotein</keyword>
<evidence type="ECO:0000256" key="12">
    <source>
        <dbReference type="SAM" id="MobiDB-lite"/>
    </source>
</evidence>
<dbReference type="EC" id="2.7.1.68" evidence="2"/>
<evidence type="ECO:0000256" key="5">
    <source>
        <dbReference type="ARBA" id="ARBA00022741"/>
    </source>
</evidence>
<feature type="compositionally biased region" description="Low complexity" evidence="12">
    <location>
        <begin position="33"/>
        <end position="43"/>
    </location>
</feature>
<evidence type="ECO:0000256" key="7">
    <source>
        <dbReference type="ARBA" id="ARBA00022840"/>
    </source>
</evidence>
<name>A0A507FEV9_9FUNG</name>
<comment type="catalytic activity">
    <reaction evidence="1">
        <text>a 1,2-diacyl-sn-glycero-3-phospho-(1D-myo-inositol 4-phosphate) + ATP = a 1,2-diacyl-sn-glycero-3-phospho-(1D-myo-inositol-4,5-bisphosphate) + ADP + H(+)</text>
        <dbReference type="Rhea" id="RHEA:14425"/>
        <dbReference type="ChEBI" id="CHEBI:15378"/>
        <dbReference type="ChEBI" id="CHEBI:30616"/>
        <dbReference type="ChEBI" id="CHEBI:58178"/>
        <dbReference type="ChEBI" id="CHEBI:58456"/>
        <dbReference type="ChEBI" id="CHEBI:456216"/>
        <dbReference type="EC" id="2.7.1.68"/>
    </reaction>
</comment>
<dbReference type="EMBL" id="QEAP01000162">
    <property type="protein sequence ID" value="TPX73828.1"/>
    <property type="molecule type" value="Genomic_DNA"/>
</dbReference>
<dbReference type="InterPro" id="IPR023610">
    <property type="entry name" value="PInositol-4/5-P-5/4-kinase"/>
</dbReference>
<proteinExistence type="predicted"/>
<feature type="compositionally biased region" description="Polar residues" evidence="12">
    <location>
        <begin position="1"/>
        <end position="14"/>
    </location>
</feature>
<dbReference type="Pfam" id="PF01504">
    <property type="entry name" value="PIP5K"/>
    <property type="match status" value="1"/>
</dbReference>
<sequence length="566" mass="63455">MAITTPQDKSISGSSDHEVKSEVISSRVSVDTAAAAAAQDSAAPSPNLVKLPSSPTPRSESLPRPNSKNQVRPAPIITKKKSDVSSITSVSSAKAFSYTVQSTTPLPHKDSFCERSTISTVESPVKRTTPSTEGSALVRTIKRSAKEVLRGTPVKEGHVNYMLMYDMLTGIRVSVSRCNAKPMRDIMPEDFEAAHKIAFDVTGNEMAPTSRYDFKFKDYAPWIFRLIRGCFKVDPSEYLISLTGKYVLSELGSPGKSGSFFYFSQDFRFIIKTIHFSEHKFIRRVLKDYYEHVKANPDTLLSRIFGLHRVKLPGNKKIHFVVMGNVFPPNKDIHETYDLKGSTVGRLTPEEKVKKSAGTVLKDLNWVNRERKLFLGPIKREALVSQMEKDVAFLARMNIMDYSLLIGIHDLVKGNSDNLRDSVLSVIEPSPQDLSKHQNTNVLRRSTMKSSLQVSKRIVAIDVESIKHGPGSAKLPEEIPPERRFCTFYKEFGGGFVSTNELNEPLRDLYYVGIIDIFTEYNAAKKTEHFFKAIINDRHKISAVQPAEYAERFLAFMKAAINSNQS</sequence>
<keyword evidence="6 11" id="KW-0418">Kinase</keyword>
<evidence type="ECO:0000256" key="3">
    <source>
        <dbReference type="ARBA" id="ARBA00022553"/>
    </source>
</evidence>
<keyword evidence="4 11" id="KW-0808">Transferase</keyword>
<feature type="domain" description="PIPK" evidence="13">
    <location>
        <begin position="155"/>
        <end position="561"/>
    </location>
</feature>
<evidence type="ECO:0000256" key="1">
    <source>
        <dbReference type="ARBA" id="ARBA00000444"/>
    </source>
</evidence>
<dbReference type="InterPro" id="IPR027484">
    <property type="entry name" value="PInositol-4-P-5-kinase_N"/>
</dbReference>
<dbReference type="STRING" id="246404.A0A507FEV9"/>
<dbReference type="GO" id="GO:0046854">
    <property type="term" value="P:phosphatidylinositol phosphate biosynthetic process"/>
    <property type="evidence" value="ECO:0007669"/>
    <property type="project" value="TreeGrafter"/>
</dbReference>
<dbReference type="Gene3D" id="3.30.800.10">
    <property type="entry name" value="Phosphatidylinositol Phosphate Kinase II Beta"/>
    <property type="match status" value="1"/>
</dbReference>
<comment type="caution">
    <text evidence="14">The sequence shown here is derived from an EMBL/GenBank/DDBJ whole genome shotgun (WGS) entry which is preliminary data.</text>
</comment>
<dbReference type="FunFam" id="3.30.800.10:FF:000009">
    <property type="entry name" value="Phosphatidylinositol 4-phosphate 5-kinase its3"/>
    <property type="match status" value="1"/>
</dbReference>
<dbReference type="Proteomes" id="UP000320333">
    <property type="component" value="Unassembled WGS sequence"/>
</dbReference>
<keyword evidence="5 11" id="KW-0547">Nucleotide-binding</keyword>
<dbReference type="CDD" id="cd17303">
    <property type="entry name" value="PIPKc_PIP5K_yeast_like"/>
    <property type="match status" value="1"/>
</dbReference>
<feature type="region of interest" description="Disordered" evidence="12">
    <location>
        <begin position="1"/>
        <end position="75"/>
    </location>
</feature>
<evidence type="ECO:0000256" key="9">
    <source>
        <dbReference type="ARBA" id="ARBA00080374"/>
    </source>
</evidence>
<organism evidence="14 15">
    <name type="scientific">Chytriomyces confervae</name>
    <dbReference type="NCBI Taxonomy" id="246404"/>
    <lineage>
        <taxon>Eukaryota</taxon>
        <taxon>Fungi</taxon>
        <taxon>Fungi incertae sedis</taxon>
        <taxon>Chytridiomycota</taxon>
        <taxon>Chytridiomycota incertae sedis</taxon>
        <taxon>Chytridiomycetes</taxon>
        <taxon>Chytridiales</taxon>
        <taxon>Chytriomycetaceae</taxon>
        <taxon>Chytriomyces</taxon>
    </lineage>
</organism>
<dbReference type="PANTHER" id="PTHR23086">
    <property type="entry name" value="PHOSPHATIDYLINOSITOL-4-PHOSPHATE 5-KINASE"/>
    <property type="match status" value="1"/>
</dbReference>
<evidence type="ECO:0000313" key="15">
    <source>
        <dbReference type="Proteomes" id="UP000320333"/>
    </source>
</evidence>
<dbReference type="PROSITE" id="PS51455">
    <property type="entry name" value="PIPK"/>
    <property type="match status" value="1"/>
</dbReference>
<evidence type="ECO:0000313" key="14">
    <source>
        <dbReference type="EMBL" id="TPX73828.1"/>
    </source>
</evidence>
<dbReference type="GO" id="GO:0016308">
    <property type="term" value="F:1-phosphatidylinositol-4-phosphate 5-kinase activity"/>
    <property type="evidence" value="ECO:0007669"/>
    <property type="project" value="UniProtKB-EC"/>
</dbReference>
<dbReference type="AlphaFoldDB" id="A0A507FEV9"/>
<evidence type="ECO:0000256" key="4">
    <source>
        <dbReference type="ARBA" id="ARBA00022679"/>
    </source>
</evidence>
<protein>
    <recommendedName>
        <fullName evidence="2">1-phosphatidylinositol-4-phosphate 5-kinase</fullName>
        <ecNumber evidence="2">2.7.1.68</ecNumber>
    </recommendedName>
    <alternativeName>
        <fullName evidence="10">1-phosphatidylinositol 4-phosphate kinase</fullName>
    </alternativeName>
    <alternativeName>
        <fullName evidence="8">Diphosphoinositide kinase</fullName>
    </alternativeName>
    <alternativeName>
        <fullName evidence="9">PIP5K</fullName>
    </alternativeName>
</protein>
<dbReference type="InterPro" id="IPR002498">
    <property type="entry name" value="PInositol-4-P-4/5-kinase_core"/>
</dbReference>
<dbReference type="PANTHER" id="PTHR23086:SF8">
    <property type="entry name" value="PHOSPHATIDYLINOSITOL 5-PHOSPHATE 4-KINASE, ISOFORM A"/>
    <property type="match status" value="1"/>
</dbReference>
<evidence type="ECO:0000256" key="11">
    <source>
        <dbReference type="PROSITE-ProRule" id="PRU00781"/>
    </source>
</evidence>
<evidence type="ECO:0000256" key="8">
    <source>
        <dbReference type="ARBA" id="ARBA00078403"/>
    </source>
</evidence>
<dbReference type="SMART" id="SM00330">
    <property type="entry name" value="PIPKc"/>
    <property type="match status" value="1"/>
</dbReference>
<evidence type="ECO:0000256" key="2">
    <source>
        <dbReference type="ARBA" id="ARBA00012172"/>
    </source>
</evidence>
<dbReference type="GO" id="GO:0005886">
    <property type="term" value="C:plasma membrane"/>
    <property type="evidence" value="ECO:0007669"/>
    <property type="project" value="TreeGrafter"/>
</dbReference>
<dbReference type="GO" id="GO:0005524">
    <property type="term" value="F:ATP binding"/>
    <property type="evidence" value="ECO:0007669"/>
    <property type="project" value="UniProtKB-UniRule"/>
</dbReference>
<keyword evidence="15" id="KW-1185">Reference proteome</keyword>
<keyword evidence="7 11" id="KW-0067">ATP-binding</keyword>
<reference evidence="14 15" key="1">
    <citation type="journal article" date="2019" name="Sci. Rep.">
        <title>Comparative genomics of chytrid fungi reveal insights into the obligate biotrophic and pathogenic lifestyle of Synchytrium endobioticum.</title>
        <authorList>
            <person name="van de Vossenberg B.T.L.H."/>
            <person name="Warris S."/>
            <person name="Nguyen H.D.T."/>
            <person name="van Gent-Pelzer M.P.E."/>
            <person name="Joly D.L."/>
            <person name="van de Geest H.C."/>
            <person name="Bonants P.J.M."/>
            <person name="Smith D.S."/>
            <person name="Levesque C.A."/>
            <person name="van der Lee T.A.J."/>
        </authorList>
    </citation>
    <scope>NUCLEOTIDE SEQUENCE [LARGE SCALE GENOMIC DNA]</scope>
    <source>
        <strain evidence="14 15">CBS 675.73</strain>
    </source>
</reference>
<evidence type="ECO:0000256" key="10">
    <source>
        <dbReference type="ARBA" id="ARBA00082306"/>
    </source>
</evidence>
<gene>
    <name evidence="14" type="ORF">CcCBS67573_g04903</name>
</gene>
<dbReference type="OrthoDB" id="20783at2759"/>
<accession>A0A507FEV9</accession>
<dbReference type="InterPro" id="IPR027483">
    <property type="entry name" value="PInositol-4-P-4/5-kinase_C_sf"/>
</dbReference>
<dbReference type="SUPFAM" id="SSF56104">
    <property type="entry name" value="SAICAR synthase-like"/>
    <property type="match status" value="1"/>
</dbReference>
<feature type="compositionally biased region" description="Polar residues" evidence="12">
    <location>
        <begin position="56"/>
        <end position="70"/>
    </location>
</feature>
<evidence type="ECO:0000259" key="13">
    <source>
        <dbReference type="PROSITE" id="PS51455"/>
    </source>
</evidence>